<dbReference type="InterPro" id="IPR029063">
    <property type="entry name" value="SAM-dependent_MTases_sf"/>
</dbReference>
<feature type="transmembrane region" description="Helical" evidence="1">
    <location>
        <begin position="192"/>
        <end position="213"/>
    </location>
</feature>
<reference evidence="2 3" key="1">
    <citation type="submission" date="2016-10" db="EMBL/GenBank/DDBJ databases">
        <authorList>
            <person name="de Groot N.N."/>
        </authorList>
    </citation>
    <scope>NUCLEOTIDE SEQUENCE [LARGE SCALE GENOMIC DNA]</scope>
    <source>
        <strain evidence="2 3">DSM 23553</strain>
    </source>
</reference>
<dbReference type="OrthoDB" id="117053at2"/>
<keyword evidence="1" id="KW-0812">Transmembrane</keyword>
<evidence type="ECO:0000313" key="3">
    <source>
        <dbReference type="Proteomes" id="UP000199448"/>
    </source>
</evidence>
<dbReference type="EMBL" id="FNUG01000003">
    <property type="protein sequence ID" value="SEE93785.1"/>
    <property type="molecule type" value="Genomic_DNA"/>
</dbReference>
<dbReference type="STRING" id="390640.SAMN04488034_103164"/>
<dbReference type="SUPFAM" id="SSF53335">
    <property type="entry name" value="S-adenosyl-L-methionine-dependent methyltransferases"/>
    <property type="match status" value="1"/>
</dbReference>
<gene>
    <name evidence="2" type="ORF">SAMN04488034_103164</name>
</gene>
<dbReference type="RefSeq" id="WP_093113110.1">
    <property type="nucleotide sequence ID" value="NZ_FNGG01000003.1"/>
</dbReference>
<organism evidence="2 3">
    <name type="scientific">Salinimicrobium catena</name>
    <dbReference type="NCBI Taxonomy" id="390640"/>
    <lineage>
        <taxon>Bacteria</taxon>
        <taxon>Pseudomonadati</taxon>
        <taxon>Bacteroidota</taxon>
        <taxon>Flavobacteriia</taxon>
        <taxon>Flavobacteriales</taxon>
        <taxon>Flavobacteriaceae</taxon>
        <taxon>Salinimicrobium</taxon>
    </lineage>
</organism>
<accession>A0A1H5MWP7</accession>
<evidence type="ECO:0000313" key="2">
    <source>
        <dbReference type="EMBL" id="SEE93785.1"/>
    </source>
</evidence>
<name>A0A1H5MWP7_9FLAO</name>
<sequence>MGRIQLFEFEDLDWFPDFLRNYETDFLRFLSSKTGMFNPAIPVINRGLKSAATDVIIDLGSGSGGPILSLLPKLLKKHPRLKVVLTDYFPNIEAFEMLKERSEAINYVTRPVDIRKIPGNLSGLRTMFLTFHHFEPEEAREILQESVNSKKPIAVFEAQERSFGSILAMLLSPLSVLLTTPFIGPFKVGRLLFTYIIPLVPLAVLWDGVVSSLRTYSVKEMNEMVSTLENSEKFTWEIGRKRSGPGVILYLLGTPKQE</sequence>
<evidence type="ECO:0008006" key="4">
    <source>
        <dbReference type="Google" id="ProtNLM"/>
    </source>
</evidence>
<evidence type="ECO:0000256" key="1">
    <source>
        <dbReference type="SAM" id="Phobius"/>
    </source>
</evidence>
<protein>
    <recommendedName>
        <fullName evidence="4">Class I SAM-dependent methyltransferase</fullName>
    </recommendedName>
</protein>
<keyword evidence="3" id="KW-1185">Reference proteome</keyword>
<keyword evidence="1" id="KW-1133">Transmembrane helix</keyword>
<proteinExistence type="predicted"/>
<dbReference type="Proteomes" id="UP000199448">
    <property type="component" value="Unassembled WGS sequence"/>
</dbReference>
<keyword evidence="1" id="KW-0472">Membrane</keyword>
<dbReference type="Gene3D" id="3.40.50.150">
    <property type="entry name" value="Vaccinia Virus protein VP39"/>
    <property type="match status" value="1"/>
</dbReference>
<dbReference type="AlphaFoldDB" id="A0A1H5MWP7"/>